<feature type="compositionally biased region" description="Basic and acidic residues" evidence="6">
    <location>
        <begin position="585"/>
        <end position="595"/>
    </location>
</feature>
<dbReference type="CDD" id="cd12148">
    <property type="entry name" value="fungal_TF_MHR"/>
    <property type="match status" value="1"/>
</dbReference>
<evidence type="ECO:0000313" key="9">
    <source>
        <dbReference type="Proteomes" id="UP001642405"/>
    </source>
</evidence>
<keyword evidence="3" id="KW-0805">Transcription regulation</keyword>
<evidence type="ECO:0000256" key="2">
    <source>
        <dbReference type="ARBA" id="ARBA00022723"/>
    </source>
</evidence>
<reference evidence="8 9" key="1">
    <citation type="submission" date="2024-01" db="EMBL/GenBank/DDBJ databases">
        <authorList>
            <person name="Allen C."/>
            <person name="Tagirdzhanova G."/>
        </authorList>
    </citation>
    <scope>NUCLEOTIDE SEQUENCE [LARGE SCALE GENOMIC DNA]</scope>
</reference>
<evidence type="ECO:0000256" key="3">
    <source>
        <dbReference type="ARBA" id="ARBA00023015"/>
    </source>
</evidence>
<dbReference type="EMBL" id="CAWUHB010000044">
    <property type="protein sequence ID" value="CAK7228502.1"/>
    <property type="molecule type" value="Genomic_DNA"/>
</dbReference>
<protein>
    <submittedName>
        <fullName evidence="8">Uncharacterized protein</fullName>
    </submittedName>
</protein>
<evidence type="ECO:0000313" key="8">
    <source>
        <dbReference type="EMBL" id="CAK7228502.1"/>
    </source>
</evidence>
<keyword evidence="5" id="KW-0539">Nucleus</keyword>
<comment type="subcellular location">
    <subcellularLocation>
        <location evidence="1">Nucleus</location>
    </subcellularLocation>
</comment>
<keyword evidence="9" id="KW-1185">Reference proteome</keyword>
<evidence type="ECO:0000256" key="5">
    <source>
        <dbReference type="ARBA" id="ARBA00023242"/>
    </source>
</evidence>
<feature type="compositionally biased region" description="Polar residues" evidence="6">
    <location>
        <begin position="642"/>
        <end position="660"/>
    </location>
</feature>
<dbReference type="Proteomes" id="UP001642405">
    <property type="component" value="Unassembled WGS sequence"/>
</dbReference>
<comment type="caution">
    <text evidence="8">The sequence shown here is derived from an EMBL/GenBank/DDBJ whole genome shotgun (WGS) entry which is preliminary data.</text>
</comment>
<keyword evidence="4" id="KW-0804">Transcription</keyword>
<keyword evidence="7" id="KW-0472">Membrane</keyword>
<sequence>MDSGLQFVNVPMTKASVTLKRDDPGPVDRNAERKRHKKFDNSYRLDDQKVGAYNANELLSEQFLKEMMWTEIFDIYHLHFSTELPFIHMPTLKEKMGDKMRARRSDATNLVLLGILTLTARFHSDLGKYTASFIANGSNTRISNTTKPDPWAASEYFADTLTKALGPFRTLVSIASVEHVQALSDVEGEAATTASAGTANASADYTATVSITAPDDIVANEVVRRTMFSCFVLDRMLACGKKRTKMVRSKDLQIQLPCPDVSFDLSEKLVDIWGDISKYSFAGGRLVEKRPPWEESKFRKLRGVLDNFYENLPPTFTLTPSNYHRHEHLQASSTYVSLHLLGAVCRIMLHREYIPFIPIRCPRPVGPLDEPTFPEGSAPEGFWEESAEQVFKAAREIVDLTDTCQNRKKLPMSALVVFAVWTAAFVGIYAWHFPQMDMHNHMSRTADLVVLSQVYTPRSEKDCGYRTATHGPTAVVYAALKSMSNYLHMASTYVKYFHDMDLFYEGVKYDYYMAHMDQHGADAAGRMSVRQGGSGGGLEEWKVHGTKVTNNGTIALADDTPAEGSDLSREVTQSDNDNDNGNGAAERRLPLAEDHSLRPRWIAPAGTPLAPRPVNPVAAESNMHGIVYGHEGDARYSGGNMGSLQPAQSQHWNQSAQPTDQMPAAPPGSLDPTQLDPYLRDDPGTDPREFYNVPGLRWEDFSESQNLRWEEWEAASIERFARGGSEDEYY</sequence>
<name>A0ABP0C8Z2_9PEZI</name>
<accession>A0ABP0C8Z2</accession>
<evidence type="ECO:0000256" key="7">
    <source>
        <dbReference type="SAM" id="Phobius"/>
    </source>
</evidence>
<proteinExistence type="predicted"/>
<feature type="region of interest" description="Disordered" evidence="6">
    <location>
        <begin position="637"/>
        <end position="686"/>
    </location>
</feature>
<evidence type="ECO:0000256" key="6">
    <source>
        <dbReference type="SAM" id="MobiDB-lite"/>
    </source>
</evidence>
<keyword evidence="7" id="KW-1133">Transmembrane helix</keyword>
<dbReference type="PANTHER" id="PTHR47338:SF5">
    <property type="entry name" value="ZN(II)2CYS6 TRANSCRIPTION FACTOR (EUROFUNG)"/>
    <property type="match status" value="1"/>
</dbReference>
<dbReference type="InterPro" id="IPR050815">
    <property type="entry name" value="TF_fung"/>
</dbReference>
<evidence type="ECO:0000256" key="1">
    <source>
        <dbReference type="ARBA" id="ARBA00004123"/>
    </source>
</evidence>
<evidence type="ECO:0000256" key="4">
    <source>
        <dbReference type="ARBA" id="ARBA00023163"/>
    </source>
</evidence>
<gene>
    <name evidence="8" type="ORF">SCUCBS95973_006902</name>
</gene>
<keyword evidence="2" id="KW-0479">Metal-binding</keyword>
<feature type="transmembrane region" description="Helical" evidence="7">
    <location>
        <begin position="410"/>
        <end position="431"/>
    </location>
</feature>
<keyword evidence="7" id="KW-0812">Transmembrane</keyword>
<feature type="region of interest" description="Disordered" evidence="6">
    <location>
        <begin position="549"/>
        <end position="595"/>
    </location>
</feature>
<organism evidence="8 9">
    <name type="scientific">Sporothrix curviconia</name>
    <dbReference type="NCBI Taxonomy" id="1260050"/>
    <lineage>
        <taxon>Eukaryota</taxon>
        <taxon>Fungi</taxon>
        <taxon>Dikarya</taxon>
        <taxon>Ascomycota</taxon>
        <taxon>Pezizomycotina</taxon>
        <taxon>Sordariomycetes</taxon>
        <taxon>Sordariomycetidae</taxon>
        <taxon>Ophiostomatales</taxon>
        <taxon>Ophiostomataceae</taxon>
        <taxon>Sporothrix</taxon>
    </lineage>
</organism>
<dbReference type="PANTHER" id="PTHR47338">
    <property type="entry name" value="ZN(II)2CYS6 TRANSCRIPTION FACTOR (EUROFUNG)-RELATED"/>
    <property type="match status" value="1"/>
</dbReference>